<evidence type="ECO:0008006" key="7">
    <source>
        <dbReference type="Google" id="ProtNLM"/>
    </source>
</evidence>
<name>A0A8H5H5Z9_9AGAR</name>
<proteinExistence type="inferred from homology"/>
<organism evidence="5 6">
    <name type="scientific">Collybiopsis confluens</name>
    <dbReference type="NCBI Taxonomy" id="2823264"/>
    <lineage>
        <taxon>Eukaryota</taxon>
        <taxon>Fungi</taxon>
        <taxon>Dikarya</taxon>
        <taxon>Basidiomycota</taxon>
        <taxon>Agaricomycotina</taxon>
        <taxon>Agaricomycetes</taxon>
        <taxon>Agaricomycetidae</taxon>
        <taxon>Agaricales</taxon>
        <taxon>Marasmiineae</taxon>
        <taxon>Omphalotaceae</taxon>
        <taxon>Collybiopsis</taxon>
    </lineage>
</organism>
<dbReference type="Pfam" id="PF00106">
    <property type="entry name" value="adh_short"/>
    <property type="match status" value="1"/>
</dbReference>
<dbReference type="PROSITE" id="PS00061">
    <property type="entry name" value="ADH_SHORT"/>
    <property type="match status" value="1"/>
</dbReference>
<evidence type="ECO:0000256" key="4">
    <source>
        <dbReference type="RuleBase" id="RU000363"/>
    </source>
</evidence>
<dbReference type="SUPFAM" id="SSF51735">
    <property type="entry name" value="NAD(P)-binding Rossmann-fold domains"/>
    <property type="match status" value="1"/>
</dbReference>
<dbReference type="GO" id="GO:0016491">
    <property type="term" value="F:oxidoreductase activity"/>
    <property type="evidence" value="ECO:0007669"/>
    <property type="project" value="UniProtKB-KW"/>
</dbReference>
<keyword evidence="2" id="KW-0521">NADP</keyword>
<dbReference type="InterPro" id="IPR020904">
    <property type="entry name" value="Sc_DH/Rdtase_CS"/>
</dbReference>
<protein>
    <recommendedName>
        <fullName evidence="7">NAD(P)-binding protein</fullName>
    </recommendedName>
</protein>
<dbReference type="InterPro" id="IPR002347">
    <property type="entry name" value="SDR_fam"/>
</dbReference>
<gene>
    <name evidence="5" type="ORF">D9757_007722</name>
</gene>
<dbReference type="Proteomes" id="UP000518752">
    <property type="component" value="Unassembled WGS sequence"/>
</dbReference>
<dbReference type="EMBL" id="JAACJN010000086">
    <property type="protein sequence ID" value="KAF5377040.1"/>
    <property type="molecule type" value="Genomic_DNA"/>
</dbReference>
<reference evidence="5 6" key="1">
    <citation type="journal article" date="2020" name="ISME J.">
        <title>Uncovering the hidden diversity of litter-decomposition mechanisms in mushroom-forming fungi.</title>
        <authorList>
            <person name="Floudas D."/>
            <person name="Bentzer J."/>
            <person name="Ahren D."/>
            <person name="Johansson T."/>
            <person name="Persson P."/>
            <person name="Tunlid A."/>
        </authorList>
    </citation>
    <scope>NUCLEOTIDE SEQUENCE [LARGE SCALE GENOMIC DNA]</scope>
    <source>
        <strain evidence="5 6">CBS 406.79</strain>
    </source>
</reference>
<dbReference type="InterPro" id="IPR051911">
    <property type="entry name" value="SDR_oxidoreductase"/>
</dbReference>
<dbReference type="CDD" id="cd05374">
    <property type="entry name" value="17beta-HSD-like_SDR_c"/>
    <property type="match status" value="1"/>
</dbReference>
<dbReference type="Gene3D" id="3.40.50.720">
    <property type="entry name" value="NAD(P)-binding Rossmann-like Domain"/>
    <property type="match status" value="1"/>
</dbReference>
<comment type="caution">
    <text evidence="5">The sequence shown here is derived from an EMBL/GenBank/DDBJ whole genome shotgun (WGS) entry which is preliminary data.</text>
</comment>
<evidence type="ECO:0000256" key="3">
    <source>
        <dbReference type="ARBA" id="ARBA00023002"/>
    </source>
</evidence>
<dbReference type="InterPro" id="IPR036291">
    <property type="entry name" value="NAD(P)-bd_dom_sf"/>
</dbReference>
<evidence type="ECO:0000313" key="6">
    <source>
        <dbReference type="Proteomes" id="UP000518752"/>
    </source>
</evidence>
<keyword evidence="3" id="KW-0560">Oxidoreductase</keyword>
<evidence type="ECO:0000256" key="2">
    <source>
        <dbReference type="ARBA" id="ARBA00022857"/>
    </source>
</evidence>
<evidence type="ECO:0000256" key="1">
    <source>
        <dbReference type="ARBA" id="ARBA00006484"/>
    </source>
</evidence>
<sequence length="317" mass="34272">MPRKFSLSLSPLSIMVSSTREQLVWFITGATSKGFGGSLVASALSRGDLVIATGRSQAKLNDLLEEYGQSENLRVLQLDITSDPKMIQAAVNKAVGFWGRIDIAVNNAGNGELGLIEETDTSRTRLQFETNFFGPLEVTKAILPHMRSRKTGTRTIVFLGSRSAWIAEHAPGLAHYSASKAALHAIVDGLSAEVSNLGIRILLLAPGAFRTEIYKNSPFHQDNSFSDYDEIRTVATNRFASLANKEPGDPVKAMDAVVDAVRGEGVAEGKKWPAIGTALLLGNDAEKNFYAKFDKMKAVVAEWADVARGVWFPAGTS</sequence>
<dbReference type="PRINTS" id="PR00081">
    <property type="entry name" value="GDHRDH"/>
</dbReference>
<accession>A0A8H5H5Z9</accession>
<dbReference type="OrthoDB" id="1274115at2759"/>
<comment type="similarity">
    <text evidence="1 4">Belongs to the short-chain dehydrogenases/reductases (SDR) family.</text>
</comment>
<dbReference type="AlphaFoldDB" id="A0A8H5H5Z9"/>
<keyword evidence="6" id="KW-1185">Reference proteome</keyword>
<dbReference type="PANTHER" id="PTHR43976:SF16">
    <property type="entry name" value="SHORT-CHAIN DEHYDROGENASE_REDUCTASE FAMILY PROTEIN"/>
    <property type="match status" value="1"/>
</dbReference>
<dbReference type="PRINTS" id="PR00080">
    <property type="entry name" value="SDRFAMILY"/>
</dbReference>
<evidence type="ECO:0000313" key="5">
    <source>
        <dbReference type="EMBL" id="KAF5377040.1"/>
    </source>
</evidence>
<dbReference type="PANTHER" id="PTHR43976">
    <property type="entry name" value="SHORT CHAIN DEHYDROGENASE"/>
    <property type="match status" value="1"/>
</dbReference>